<dbReference type="PROSITE" id="PS50850">
    <property type="entry name" value="MFS"/>
    <property type="match status" value="1"/>
</dbReference>
<dbReference type="Pfam" id="PF07690">
    <property type="entry name" value="MFS_1"/>
    <property type="match status" value="1"/>
</dbReference>
<gene>
    <name evidence="8" type="ORF">ONE63_004925</name>
</gene>
<evidence type="ECO:0000313" key="8">
    <source>
        <dbReference type="EMBL" id="KAJ1519659.1"/>
    </source>
</evidence>
<feature type="compositionally biased region" description="Gly residues" evidence="5">
    <location>
        <begin position="32"/>
        <end position="41"/>
    </location>
</feature>
<comment type="caution">
    <text evidence="8">The sequence shown here is derived from an EMBL/GenBank/DDBJ whole genome shotgun (WGS) entry which is preliminary data.</text>
</comment>
<dbReference type="InterPro" id="IPR036259">
    <property type="entry name" value="MFS_trans_sf"/>
</dbReference>
<dbReference type="EMBL" id="JAPTSV010000016">
    <property type="protein sequence ID" value="KAJ1519659.1"/>
    <property type="molecule type" value="Genomic_DNA"/>
</dbReference>
<accession>A0AAV7X6R2</accession>
<dbReference type="InterPro" id="IPR020846">
    <property type="entry name" value="MFS_dom"/>
</dbReference>
<feature type="compositionally biased region" description="Low complexity" evidence="5">
    <location>
        <begin position="77"/>
        <end position="91"/>
    </location>
</feature>
<feature type="transmembrane region" description="Helical" evidence="6">
    <location>
        <begin position="563"/>
        <end position="584"/>
    </location>
</feature>
<feature type="region of interest" description="Disordered" evidence="5">
    <location>
        <begin position="76"/>
        <end position="95"/>
    </location>
</feature>
<protein>
    <recommendedName>
        <fullName evidence="7">Major facilitator superfamily (MFS) profile domain-containing protein</fullName>
    </recommendedName>
</protein>
<feature type="transmembrane region" description="Helical" evidence="6">
    <location>
        <begin position="477"/>
        <end position="496"/>
    </location>
</feature>
<organism evidence="8 9">
    <name type="scientific">Megalurothrips usitatus</name>
    <name type="common">bean blossom thrips</name>
    <dbReference type="NCBI Taxonomy" id="439358"/>
    <lineage>
        <taxon>Eukaryota</taxon>
        <taxon>Metazoa</taxon>
        <taxon>Ecdysozoa</taxon>
        <taxon>Arthropoda</taxon>
        <taxon>Hexapoda</taxon>
        <taxon>Insecta</taxon>
        <taxon>Pterygota</taxon>
        <taxon>Neoptera</taxon>
        <taxon>Paraneoptera</taxon>
        <taxon>Thysanoptera</taxon>
        <taxon>Terebrantia</taxon>
        <taxon>Thripoidea</taxon>
        <taxon>Thripidae</taxon>
        <taxon>Megalurothrips</taxon>
    </lineage>
</organism>
<keyword evidence="9" id="KW-1185">Reference proteome</keyword>
<dbReference type="GO" id="GO:0020037">
    <property type="term" value="F:heme binding"/>
    <property type="evidence" value="ECO:0007669"/>
    <property type="project" value="TreeGrafter"/>
</dbReference>
<feature type="transmembrane region" description="Helical" evidence="6">
    <location>
        <begin position="502"/>
        <end position="524"/>
    </location>
</feature>
<feature type="transmembrane region" description="Helical" evidence="6">
    <location>
        <begin position="215"/>
        <end position="240"/>
    </location>
</feature>
<evidence type="ECO:0000313" key="9">
    <source>
        <dbReference type="Proteomes" id="UP001075354"/>
    </source>
</evidence>
<proteinExistence type="predicted"/>
<dbReference type="InterPro" id="IPR049680">
    <property type="entry name" value="FLVCR1-2_SLC49-like"/>
</dbReference>
<dbReference type="Proteomes" id="UP001075354">
    <property type="component" value="Chromosome 16"/>
</dbReference>
<evidence type="ECO:0000256" key="5">
    <source>
        <dbReference type="SAM" id="MobiDB-lite"/>
    </source>
</evidence>
<keyword evidence="3 6" id="KW-1133">Transmembrane helix</keyword>
<dbReference type="SUPFAM" id="SSF103473">
    <property type="entry name" value="MFS general substrate transporter"/>
    <property type="match status" value="1"/>
</dbReference>
<dbReference type="PANTHER" id="PTHR10924">
    <property type="entry name" value="MAJOR FACILITATOR SUPERFAMILY PROTEIN-RELATED"/>
    <property type="match status" value="1"/>
</dbReference>
<feature type="region of interest" description="Disordered" evidence="5">
    <location>
        <begin position="1"/>
        <end position="60"/>
    </location>
</feature>
<evidence type="ECO:0000259" key="7">
    <source>
        <dbReference type="PROSITE" id="PS50850"/>
    </source>
</evidence>
<evidence type="ECO:0000256" key="1">
    <source>
        <dbReference type="ARBA" id="ARBA00004141"/>
    </source>
</evidence>
<feature type="transmembrane region" description="Helical" evidence="6">
    <location>
        <begin position="407"/>
        <end position="428"/>
    </location>
</feature>
<reference evidence="8" key="1">
    <citation type="submission" date="2022-12" db="EMBL/GenBank/DDBJ databases">
        <title>Chromosome-level genome assembly of the bean flower thrips Megalurothrips usitatus.</title>
        <authorList>
            <person name="Ma L."/>
            <person name="Liu Q."/>
            <person name="Li H."/>
            <person name="Cai W."/>
        </authorList>
    </citation>
    <scope>NUCLEOTIDE SEQUENCE</scope>
    <source>
        <strain evidence="8">Cailab_2022a</strain>
    </source>
</reference>
<dbReference type="Gene3D" id="1.20.1250.20">
    <property type="entry name" value="MFS general substrate transporter like domains"/>
    <property type="match status" value="1"/>
</dbReference>
<dbReference type="AlphaFoldDB" id="A0AAV7X6R2"/>
<feature type="transmembrane region" description="Helical" evidence="6">
    <location>
        <begin position="306"/>
        <end position="327"/>
    </location>
</feature>
<sequence length="606" mass="65672">MKRPHVPDADASEQDAAPDGPHSPQPGPRGQRAGGGDGGGATRAASAATTPVDNSRRQSKMGSAIDVIWRSWDNFDGDAAPGGPRPQAAADGDLRDLKEPGADMALLAATAAANRKARLSPYSPRSPFQPRRPSTTLWDLKDARSSLSALRPPRSPLASGTPGAAAVPEHTGIKVYKRRWLMLAIFVFLGITNTFQWTQYAIISRIVQSYYNVNAFLVNLTCMSFLIAYLLCFIPASWFLDKHGLRWALIVAAGLTSLGSWIKVGSVGRDRFWVTMLGQVVVAVGQVFMLFLPPRLASVWFGPDQVSLACSLGFIGILIGNAAGMVIPPQMVPSSDDMAQVGADLRSMFLGMAACTTASLVIQLALFQEEPPLPPSPAQQLQRDREDDGQTEEFWTSLRRLLADKPFLLLLASWSLNVGVYCAVNALLSQLVEPFHPKCDKEVGVTGLLMIASGIVGALLCGVFLDRTHKFKATTMFLYVLSLIGWGMFTLLLQLAEMKWVHLTAVLYGFAMTAVQPVGLEFSAEITFPEPEGTSAALMCSAVQLSGIVLMLTGGFIMERAGVTWTMAFLAVPLLLACFMLHFVRPELKRQAAQHAPRRLSRLMSI</sequence>
<dbReference type="PANTHER" id="PTHR10924:SF4">
    <property type="entry name" value="GH15861P"/>
    <property type="match status" value="1"/>
</dbReference>
<feature type="transmembrane region" description="Helical" evidence="6">
    <location>
        <begin position="448"/>
        <end position="465"/>
    </location>
</feature>
<feature type="transmembrane region" description="Helical" evidence="6">
    <location>
        <begin position="247"/>
        <end position="266"/>
    </location>
</feature>
<name>A0AAV7X6R2_9NEOP</name>
<dbReference type="InterPro" id="IPR011701">
    <property type="entry name" value="MFS"/>
</dbReference>
<dbReference type="GO" id="GO:0015232">
    <property type="term" value="F:heme transmembrane transporter activity"/>
    <property type="evidence" value="ECO:0007669"/>
    <property type="project" value="TreeGrafter"/>
</dbReference>
<dbReference type="GO" id="GO:0016020">
    <property type="term" value="C:membrane"/>
    <property type="evidence" value="ECO:0007669"/>
    <property type="project" value="UniProtKB-SubCell"/>
</dbReference>
<dbReference type="GO" id="GO:0097037">
    <property type="term" value="P:heme export"/>
    <property type="evidence" value="ECO:0007669"/>
    <property type="project" value="TreeGrafter"/>
</dbReference>
<feature type="transmembrane region" description="Helical" evidence="6">
    <location>
        <begin position="347"/>
        <end position="367"/>
    </location>
</feature>
<feature type="domain" description="Major facilitator superfamily (MFS) profile" evidence="7">
    <location>
        <begin position="182"/>
        <end position="589"/>
    </location>
</feature>
<evidence type="ECO:0000256" key="6">
    <source>
        <dbReference type="SAM" id="Phobius"/>
    </source>
</evidence>
<feature type="compositionally biased region" description="Low complexity" evidence="5">
    <location>
        <begin position="42"/>
        <end position="51"/>
    </location>
</feature>
<evidence type="ECO:0000256" key="3">
    <source>
        <dbReference type="ARBA" id="ARBA00022989"/>
    </source>
</evidence>
<keyword evidence="4 6" id="KW-0472">Membrane</keyword>
<comment type="subcellular location">
    <subcellularLocation>
        <location evidence="1">Membrane</location>
        <topology evidence="1">Multi-pass membrane protein</topology>
    </subcellularLocation>
</comment>
<feature type="transmembrane region" description="Helical" evidence="6">
    <location>
        <begin position="272"/>
        <end position="294"/>
    </location>
</feature>
<evidence type="ECO:0000256" key="4">
    <source>
        <dbReference type="ARBA" id="ARBA00023136"/>
    </source>
</evidence>
<feature type="transmembrane region" description="Helical" evidence="6">
    <location>
        <begin position="180"/>
        <end position="203"/>
    </location>
</feature>
<keyword evidence="2 6" id="KW-0812">Transmembrane</keyword>
<feature type="transmembrane region" description="Helical" evidence="6">
    <location>
        <begin position="536"/>
        <end position="557"/>
    </location>
</feature>
<evidence type="ECO:0000256" key="2">
    <source>
        <dbReference type="ARBA" id="ARBA00022692"/>
    </source>
</evidence>